<dbReference type="OrthoDB" id="198577at2157"/>
<dbReference type="EMBL" id="RAPO01000005">
    <property type="protein sequence ID" value="RKD88646.1"/>
    <property type="molecule type" value="Genomic_DNA"/>
</dbReference>
<dbReference type="RefSeq" id="WP_120246620.1">
    <property type="nucleotide sequence ID" value="NZ_RAPO01000005.1"/>
</dbReference>
<comment type="caution">
    <text evidence="3">The sequence shown here is derived from an EMBL/GenBank/DDBJ whole genome shotgun (WGS) entry which is preliminary data.</text>
</comment>
<gene>
    <name evidence="3" type="ORF">ATJ93_4308</name>
</gene>
<feature type="domain" description="DUF2249" evidence="2">
    <location>
        <begin position="266"/>
        <end position="335"/>
    </location>
</feature>
<proteinExistence type="predicted"/>
<sequence length="360" mass="41102">MTTELNLRGQPNDEYRTRLFETLTDAETGDVFAIVAKEDIDPYLVRYQIEHDRALEWEYEHPDAEPRELRLTVGEPLEGEFGTIDVRDLKPQRRHEALLEIFDTLEAGEGFVLVNDHDPKPLYHELRSMYGDVVGWEYASEGDGEWRVEIEKTAASEADGEDVVTRYDVRKIPKQERHPTIHHRYGMLPDGGTMELIAPHEPRPLRQEFRQQYGDTFDWEIVDQEPGRCRVHITKRSDADGDASSGIETDANDAAVDGESLETTAELDVRDLPPAQRHERIFDAYAELAGGEGFVLVNDHDPKPLYHQFEAEAGPEFRWEYRKREPGEFRVLIGKADASGAELEASNHSSREETGSEAPF</sequence>
<evidence type="ECO:0000313" key="3">
    <source>
        <dbReference type="EMBL" id="RKD88646.1"/>
    </source>
</evidence>
<feature type="region of interest" description="Disordered" evidence="1">
    <location>
        <begin position="337"/>
        <end position="360"/>
    </location>
</feature>
<dbReference type="AlphaFoldDB" id="A0A419VZJ2"/>
<feature type="domain" description="DUF2249" evidence="2">
    <location>
        <begin position="167"/>
        <end position="235"/>
    </location>
</feature>
<feature type="domain" description="DUF2249" evidence="2">
    <location>
        <begin position="83"/>
        <end position="152"/>
    </location>
</feature>
<protein>
    <submittedName>
        <fullName evidence="3">Uncharacterized protein (DUF2249 family)</fullName>
    </submittedName>
</protein>
<dbReference type="Proteomes" id="UP000283805">
    <property type="component" value="Unassembled WGS sequence"/>
</dbReference>
<accession>A0A419VZJ2</accession>
<name>A0A419VZJ2_9EURY</name>
<evidence type="ECO:0000256" key="1">
    <source>
        <dbReference type="SAM" id="MobiDB-lite"/>
    </source>
</evidence>
<evidence type="ECO:0000259" key="2">
    <source>
        <dbReference type="Pfam" id="PF10006"/>
    </source>
</evidence>
<organism evidence="3 4">
    <name type="scientific">Halopiger aswanensis</name>
    <dbReference type="NCBI Taxonomy" id="148449"/>
    <lineage>
        <taxon>Archaea</taxon>
        <taxon>Methanobacteriati</taxon>
        <taxon>Methanobacteriota</taxon>
        <taxon>Stenosarchaea group</taxon>
        <taxon>Halobacteria</taxon>
        <taxon>Halobacteriales</taxon>
        <taxon>Natrialbaceae</taxon>
        <taxon>Halopiger</taxon>
    </lineage>
</organism>
<dbReference type="Pfam" id="PF10006">
    <property type="entry name" value="DUF2249"/>
    <property type="match status" value="3"/>
</dbReference>
<keyword evidence="4" id="KW-1185">Reference proteome</keyword>
<reference evidence="3 4" key="1">
    <citation type="submission" date="2018-09" db="EMBL/GenBank/DDBJ databases">
        <title>Genomic Encyclopedia of Archaeal and Bacterial Type Strains, Phase II (KMG-II): from individual species to whole genera.</title>
        <authorList>
            <person name="Goeker M."/>
        </authorList>
    </citation>
    <scope>NUCLEOTIDE SEQUENCE [LARGE SCALE GENOMIC DNA]</scope>
    <source>
        <strain evidence="3 4">DSM 13151</strain>
    </source>
</reference>
<dbReference type="InterPro" id="IPR018720">
    <property type="entry name" value="DUF2249"/>
</dbReference>
<evidence type="ECO:0000313" key="4">
    <source>
        <dbReference type="Proteomes" id="UP000283805"/>
    </source>
</evidence>